<reference evidence="2" key="1">
    <citation type="journal article" date="2012" name="Nat. Biotechnol.">
        <title>Reference genome sequence of the model plant Setaria.</title>
        <authorList>
            <person name="Bennetzen J.L."/>
            <person name="Schmutz J."/>
            <person name="Wang H."/>
            <person name="Percifield R."/>
            <person name="Hawkins J."/>
            <person name="Pontaroli A.C."/>
            <person name="Estep M."/>
            <person name="Feng L."/>
            <person name="Vaughn J.N."/>
            <person name="Grimwood J."/>
            <person name="Jenkins J."/>
            <person name="Barry K."/>
            <person name="Lindquist E."/>
            <person name="Hellsten U."/>
            <person name="Deshpande S."/>
            <person name="Wang X."/>
            <person name="Wu X."/>
            <person name="Mitros T."/>
            <person name="Triplett J."/>
            <person name="Yang X."/>
            <person name="Ye C.Y."/>
            <person name="Mauro-Herrera M."/>
            <person name="Wang L."/>
            <person name="Li P."/>
            <person name="Sharma M."/>
            <person name="Sharma R."/>
            <person name="Ronald P.C."/>
            <person name="Panaud O."/>
            <person name="Kellogg E.A."/>
            <person name="Brutnell T.P."/>
            <person name="Doust A.N."/>
            <person name="Tuskan G.A."/>
            <person name="Rokhsar D."/>
            <person name="Devos K.M."/>
        </authorList>
    </citation>
    <scope>NUCLEOTIDE SEQUENCE [LARGE SCALE GENOMIC DNA]</scope>
    <source>
        <strain evidence="2">cv. Yugu1</strain>
    </source>
</reference>
<evidence type="ECO:0000313" key="2">
    <source>
        <dbReference type="Proteomes" id="UP000004995"/>
    </source>
</evidence>
<name>K4AL60_SETIT</name>
<reference evidence="1" key="2">
    <citation type="submission" date="2018-08" db="UniProtKB">
        <authorList>
            <consortium name="EnsemblPlants"/>
        </authorList>
    </citation>
    <scope>IDENTIFICATION</scope>
    <source>
        <strain evidence="1">Yugu1</strain>
    </source>
</reference>
<dbReference type="InParanoid" id="K4AL60"/>
<evidence type="ECO:0000313" key="1">
    <source>
        <dbReference type="EnsemblPlants" id="KQK92528"/>
    </source>
</evidence>
<dbReference type="AlphaFoldDB" id="K4AL60"/>
<dbReference type="PANTHER" id="PTHR47149">
    <property type="entry name" value="F-BOX PROTEIN RMF"/>
    <property type="match status" value="1"/>
</dbReference>
<accession>K4AL60</accession>
<dbReference type="GO" id="GO:0061458">
    <property type="term" value="P:reproductive system development"/>
    <property type="evidence" value="ECO:0000318"/>
    <property type="project" value="GO_Central"/>
</dbReference>
<dbReference type="PANTHER" id="PTHR47149:SF1">
    <property type="entry name" value="F-BOX PROTEIN RMF"/>
    <property type="match status" value="1"/>
</dbReference>
<dbReference type="EMBL" id="AGNK02006128">
    <property type="status" value="NOT_ANNOTATED_CDS"/>
    <property type="molecule type" value="Genomic_DNA"/>
</dbReference>
<protein>
    <submittedName>
        <fullName evidence="1">Uncharacterized protein</fullName>
    </submittedName>
</protein>
<proteinExistence type="predicted"/>
<sequence length="159" mass="17282">MPPRAWLPRHAREVPAHLAVACSLRTNWCLWFGDGALQVLDARHSDTFLEKAYGDGTLQYEVLGEHLLQEKASAMFSTVFNLKQLASPSTASVLSIGAWTSMKSETGALDVKTVVTAHAAATNGRNLAHNEAPHSTFQAMRDTASDGKIVSVRILQLLL</sequence>
<keyword evidence="2" id="KW-1185">Reference proteome</keyword>
<dbReference type="EnsemblPlants" id="KQK92528">
    <property type="protein sequence ID" value="KQK92528"/>
    <property type="gene ID" value="SETIT_039640mg"/>
</dbReference>
<dbReference type="GO" id="GO:0005634">
    <property type="term" value="C:nucleus"/>
    <property type="evidence" value="ECO:0000318"/>
    <property type="project" value="GO_Central"/>
</dbReference>
<dbReference type="STRING" id="4555.K4AL60"/>
<dbReference type="HOGENOM" id="CLU_1663735_0_0_1"/>
<organism evidence="1 2">
    <name type="scientific">Setaria italica</name>
    <name type="common">Foxtail millet</name>
    <name type="synonym">Panicum italicum</name>
    <dbReference type="NCBI Taxonomy" id="4555"/>
    <lineage>
        <taxon>Eukaryota</taxon>
        <taxon>Viridiplantae</taxon>
        <taxon>Streptophyta</taxon>
        <taxon>Embryophyta</taxon>
        <taxon>Tracheophyta</taxon>
        <taxon>Spermatophyta</taxon>
        <taxon>Magnoliopsida</taxon>
        <taxon>Liliopsida</taxon>
        <taxon>Poales</taxon>
        <taxon>Poaceae</taxon>
        <taxon>PACMAD clade</taxon>
        <taxon>Panicoideae</taxon>
        <taxon>Panicodae</taxon>
        <taxon>Paniceae</taxon>
        <taxon>Cenchrinae</taxon>
        <taxon>Setaria</taxon>
    </lineage>
</organism>
<dbReference type="Proteomes" id="UP000004995">
    <property type="component" value="Unassembled WGS sequence"/>
</dbReference>
<dbReference type="Gramene" id="KQK92528">
    <property type="protein sequence ID" value="KQK92528"/>
    <property type="gene ID" value="SETIT_039640mg"/>
</dbReference>